<dbReference type="InterPro" id="IPR018060">
    <property type="entry name" value="HTH_AraC"/>
</dbReference>
<evidence type="ECO:0000259" key="4">
    <source>
        <dbReference type="PROSITE" id="PS01124"/>
    </source>
</evidence>
<dbReference type="Gene3D" id="1.10.10.60">
    <property type="entry name" value="Homeodomain-like"/>
    <property type="match status" value="1"/>
</dbReference>
<dbReference type="EMBL" id="JBHEZZ010000041">
    <property type="protein sequence ID" value="MFC1407247.1"/>
    <property type="molecule type" value="Genomic_DNA"/>
</dbReference>
<keyword evidence="2" id="KW-0238">DNA-binding</keyword>
<reference evidence="5 6" key="1">
    <citation type="submission" date="2024-09" db="EMBL/GenBank/DDBJ databases">
        <authorList>
            <person name="Lee S.D."/>
        </authorList>
    </citation>
    <scope>NUCLEOTIDE SEQUENCE [LARGE SCALE GENOMIC DNA]</scope>
    <source>
        <strain evidence="5 6">N1-5</strain>
    </source>
</reference>
<evidence type="ECO:0000313" key="5">
    <source>
        <dbReference type="EMBL" id="MFC1407247.1"/>
    </source>
</evidence>
<dbReference type="Pfam" id="PF12625">
    <property type="entry name" value="Arabinose_bd"/>
    <property type="match status" value="1"/>
</dbReference>
<sequence length="336" mass="36202">MGWVSSATLGEVRSTIEQLGGDAEAMVCRAGIPAAALDGDEVPVRDTAVAAMLEAAARELHCPDFGMRVALRQDLGHLGPLAVALRNAPTAADALGYTAKYWIKGAAGFTLTQVPDPLKSNITIGLRFGYPEFLQAAPQSIDRGLLFVHRAMTYLFHGGYGLRTVELPHPPLASRARYEELFGAQVNFDRPGAVLRVPADLPHRTFGESDQLSRDLALFYLDSQVSTVGHPITGRVSVIVRHSLGTGPTTMAGVAGLLAMSPRTLQRQLADEGTTFSDVLDTARRDRAQTLLSQSDLTMAQVAASIGLHSSATLSRYAQRWWRTTPSAVRRRTNDG</sequence>
<dbReference type="Proteomes" id="UP001592528">
    <property type="component" value="Unassembled WGS sequence"/>
</dbReference>
<organism evidence="5 6">
    <name type="scientific">Streptacidiphilus cavernicola</name>
    <dbReference type="NCBI Taxonomy" id="3342716"/>
    <lineage>
        <taxon>Bacteria</taxon>
        <taxon>Bacillati</taxon>
        <taxon>Actinomycetota</taxon>
        <taxon>Actinomycetes</taxon>
        <taxon>Kitasatosporales</taxon>
        <taxon>Streptomycetaceae</taxon>
        <taxon>Streptacidiphilus</taxon>
    </lineage>
</organism>
<keyword evidence="3" id="KW-0804">Transcription</keyword>
<dbReference type="Pfam" id="PF12833">
    <property type="entry name" value="HTH_18"/>
    <property type="match status" value="1"/>
</dbReference>
<keyword evidence="6" id="KW-1185">Reference proteome</keyword>
<keyword evidence="1" id="KW-0805">Transcription regulation</keyword>
<feature type="domain" description="HTH araC/xylS-type" evidence="4">
    <location>
        <begin position="234"/>
        <end position="332"/>
    </location>
</feature>
<evidence type="ECO:0000313" key="6">
    <source>
        <dbReference type="Proteomes" id="UP001592528"/>
    </source>
</evidence>
<dbReference type="SMART" id="SM00342">
    <property type="entry name" value="HTH_ARAC"/>
    <property type="match status" value="1"/>
</dbReference>
<proteinExistence type="predicted"/>
<evidence type="ECO:0000256" key="1">
    <source>
        <dbReference type="ARBA" id="ARBA00023015"/>
    </source>
</evidence>
<accession>A0ABV6V0K2</accession>
<dbReference type="PROSITE" id="PS01124">
    <property type="entry name" value="HTH_ARAC_FAMILY_2"/>
    <property type="match status" value="1"/>
</dbReference>
<name>A0ABV6V0K2_9ACTN</name>
<dbReference type="SUPFAM" id="SSF46689">
    <property type="entry name" value="Homeodomain-like"/>
    <property type="match status" value="1"/>
</dbReference>
<evidence type="ECO:0000256" key="3">
    <source>
        <dbReference type="ARBA" id="ARBA00023163"/>
    </source>
</evidence>
<evidence type="ECO:0000256" key="2">
    <source>
        <dbReference type="ARBA" id="ARBA00023125"/>
    </source>
</evidence>
<protein>
    <submittedName>
        <fullName evidence="5">AraC family transcriptional regulator ligand-binding domain-containing protein</fullName>
    </submittedName>
</protein>
<dbReference type="InterPro" id="IPR009057">
    <property type="entry name" value="Homeodomain-like_sf"/>
</dbReference>
<comment type="caution">
    <text evidence="5">The sequence shown here is derived from an EMBL/GenBank/DDBJ whole genome shotgun (WGS) entry which is preliminary data.</text>
</comment>
<dbReference type="InterPro" id="IPR032687">
    <property type="entry name" value="AraC-type_N"/>
</dbReference>
<gene>
    <name evidence="5" type="ORF">ACEZDJ_38790</name>
</gene>
<dbReference type="PANTHER" id="PTHR47894">
    <property type="entry name" value="HTH-TYPE TRANSCRIPTIONAL REGULATOR GADX"/>
    <property type="match status" value="1"/>
</dbReference>
<dbReference type="PANTHER" id="PTHR47894:SF4">
    <property type="entry name" value="HTH-TYPE TRANSCRIPTIONAL REGULATOR GADX"/>
    <property type="match status" value="1"/>
</dbReference>
<dbReference type="RefSeq" id="WP_030266095.1">
    <property type="nucleotide sequence ID" value="NZ_JBHEZZ010000041.1"/>
</dbReference>